<reference evidence="1 2" key="1">
    <citation type="submission" date="2017-04" db="EMBL/GenBank/DDBJ databases">
        <authorList>
            <person name="Afonso C.L."/>
            <person name="Miller P.J."/>
            <person name="Scott M.A."/>
            <person name="Spackman E."/>
            <person name="Goraichik I."/>
            <person name="Dimitrov K.M."/>
            <person name="Suarez D.L."/>
            <person name="Swayne D.E."/>
        </authorList>
    </citation>
    <scope>NUCLEOTIDE SEQUENCE [LARGE SCALE GENOMIC DNA]</scope>
    <source>
        <strain evidence="1 2">KR-140</strain>
    </source>
</reference>
<organism evidence="1 2">
    <name type="scientific">Deinococcus hopiensis KR-140</name>
    <dbReference type="NCBI Taxonomy" id="695939"/>
    <lineage>
        <taxon>Bacteria</taxon>
        <taxon>Thermotogati</taxon>
        <taxon>Deinococcota</taxon>
        <taxon>Deinococci</taxon>
        <taxon>Deinococcales</taxon>
        <taxon>Deinococcaceae</taxon>
        <taxon>Deinococcus</taxon>
    </lineage>
</organism>
<protein>
    <submittedName>
        <fullName evidence="1">Uncharacterized protein</fullName>
    </submittedName>
</protein>
<evidence type="ECO:0000313" key="2">
    <source>
        <dbReference type="Proteomes" id="UP000192582"/>
    </source>
</evidence>
<gene>
    <name evidence="1" type="ORF">SAMN00790413_03375</name>
</gene>
<accession>A0A1W1UWJ9</accession>
<dbReference type="EMBL" id="FWWU01000008">
    <property type="protein sequence ID" value="SMB85369.1"/>
    <property type="molecule type" value="Genomic_DNA"/>
</dbReference>
<proteinExistence type="predicted"/>
<sequence>MADKLTLSASTAPISDCTGPGTGLVFALGHLPANKQ</sequence>
<name>A0A1W1UWJ9_9DEIO</name>
<evidence type="ECO:0000313" key="1">
    <source>
        <dbReference type="EMBL" id="SMB85369.1"/>
    </source>
</evidence>
<keyword evidence="2" id="KW-1185">Reference proteome</keyword>
<dbReference type="AlphaFoldDB" id="A0A1W1UWJ9"/>
<dbReference type="Proteomes" id="UP000192582">
    <property type="component" value="Unassembled WGS sequence"/>
</dbReference>